<sequence>MISASFPQTSVCVHFFLICEGAHFPQNCVVGRAHDVLTGPEFGSNTLEEFYDVVIGVFLGGTEREVFNNVRLGYRLPSPDGESESESGSHARLGIATNVVAKAIVESSYRSGGSEPIVNNSEIQIQNEKMAKEGKVGNRRNNV</sequence>
<evidence type="ECO:0000313" key="1">
    <source>
        <dbReference type="EMBL" id="QCD85704.1"/>
    </source>
</evidence>
<keyword evidence="2" id="KW-1185">Reference proteome</keyword>
<dbReference type="EMBL" id="CP039347">
    <property type="protein sequence ID" value="QCD85704.1"/>
    <property type="molecule type" value="Genomic_DNA"/>
</dbReference>
<reference evidence="1 2" key="1">
    <citation type="submission" date="2019-04" db="EMBL/GenBank/DDBJ databases">
        <title>An improved genome assembly and genetic linkage map for asparagus bean, Vigna unguiculata ssp. sesquipedialis.</title>
        <authorList>
            <person name="Xia Q."/>
            <person name="Zhang R."/>
            <person name="Dong Y."/>
        </authorList>
    </citation>
    <scope>NUCLEOTIDE SEQUENCE [LARGE SCALE GENOMIC DNA]</scope>
    <source>
        <tissue evidence="1">Leaf</tissue>
    </source>
</reference>
<accession>A0A4D6LBE5</accession>
<gene>
    <name evidence="1" type="ORF">DEO72_LG3g224</name>
</gene>
<dbReference type="AlphaFoldDB" id="A0A4D6LBE5"/>
<organism evidence="1 2">
    <name type="scientific">Vigna unguiculata</name>
    <name type="common">Cowpea</name>
    <dbReference type="NCBI Taxonomy" id="3917"/>
    <lineage>
        <taxon>Eukaryota</taxon>
        <taxon>Viridiplantae</taxon>
        <taxon>Streptophyta</taxon>
        <taxon>Embryophyta</taxon>
        <taxon>Tracheophyta</taxon>
        <taxon>Spermatophyta</taxon>
        <taxon>Magnoliopsida</taxon>
        <taxon>eudicotyledons</taxon>
        <taxon>Gunneridae</taxon>
        <taxon>Pentapetalae</taxon>
        <taxon>rosids</taxon>
        <taxon>fabids</taxon>
        <taxon>Fabales</taxon>
        <taxon>Fabaceae</taxon>
        <taxon>Papilionoideae</taxon>
        <taxon>50 kb inversion clade</taxon>
        <taxon>NPAAA clade</taxon>
        <taxon>indigoferoid/millettioid clade</taxon>
        <taxon>Phaseoleae</taxon>
        <taxon>Vigna</taxon>
    </lineage>
</organism>
<dbReference type="Proteomes" id="UP000501690">
    <property type="component" value="Linkage Group LG3"/>
</dbReference>
<proteinExistence type="predicted"/>
<evidence type="ECO:0000313" key="2">
    <source>
        <dbReference type="Proteomes" id="UP000501690"/>
    </source>
</evidence>
<protein>
    <submittedName>
        <fullName evidence="1">Uncharacterized protein</fullName>
    </submittedName>
</protein>
<name>A0A4D6LBE5_VIGUN</name>